<dbReference type="PANTHER" id="PTHR32154">
    <property type="entry name" value="PYRUVATE-FLAVODOXIN OXIDOREDUCTASE-RELATED"/>
    <property type="match status" value="1"/>
</dbReference>
<dbReference type="InterPro" id="IPR009014">
    <property type="entry name" value="Transketo_C/PFOR_II"/>
</dbReference>
<evidence type="ECO:0000313" key="3">
    <source>
        <dbReference type="EMBL" id="OHB14314.1"/>
    </source>
</evidence>
<dbReference type="Proteomes" id="UP000177697">
    <property type="component" value="Unassembled WGS sequence"/>
</dbReference>
<gene>
    <name evidence="3" type="ORF">A2431_02495</name>
</gene>
<dbReference type="GO" id="GO:0016491">
    <property type="term" value="F:oxidoreductase activity"/>
    <property type="evidence" value="ECO:0007669"/>
    <property type="project" value="UniProtKB-KW"/>
</dbReference>
<dbReference type="InterPro" id="IPR002880">
    <property type="entry name" value="Pyrv_Fd/Flavodoxin_OxRdtase_N"/>
</dbReference>
<feature type="domain" description="Pyruvate flavodoxin/ferredoxin oxidoreductase pyrimidine binding" evidence="2">
    <location>
        <begin position="1"/>
        <end position="128"/>
    </location>
</feature>
<proteinExistence type="predicted"/>
<accession>A0A1G2UY61</accession>
<dbReference type="CDD" id="cd07034">
    <property type="entry name" value="TPP_PYR_PFOR_IOR-alpha_like"/>
    <property type="match status" value="1"/>
</dbReference>
<dbReference type="PANTHER" id="PTHR32154:SF20">
    <property type="entry name" value="2-OXOGLUTARATE OXIDOREDUCTASE SUBUNIT KORA"/>
    <property type="match status" value="1"/>
</dbReference>
<dbReference type="InterPro" id="IPR050722">
    <property type="entry name" value="Pyruvate:ferred/Flavod_OxRd"/>
</dbReference>
<dbReference type="Gene3D" id="3.40.50.920">
    <property type="match status" value="1"/>
</dbReference>
<protein>
    <recommendedName>
        <fullName evidence="2">Pyruvate flavodoxin/ferredoxin oxidoreductase pyrimidine binding domain-containing protein</fullName>
    </recommendedName>
</protein>
<dbReference type="SUPFAM" id="SSF52518">
    <property type="entry name" value="Thiamin diphosphate-binding fold (THDP-binding)"/>
    <property type="match status" value="1"/>
</dbReference>
<reference evidence="3 4" key="1">
    <citation type="journal article" date="2016" name="Nat. Commun.">
        <title>Thousands of microbial genomes shed light on interconnected biogeochemical processes in an aquifer system.</title>
        <authorList>
            <person name="Anantharaman K."/>
            <person name="Brown C.T."/>
            <person name="Hug L.A."/>
            <person name="Sharon I."/>
            <person name="Castelle C.J."/>
            <person name="Probst A.J."/>
            <person name="Thomas B.C."/>
            <person name="Singh A."/>
            <person name="Wilkins M.J."/>
            <person name="Karaoz U."/>
            <person name="Brodie E.L."/>
            <person name="Williams K.H."/>
            <person name="Hubbard S.S."/>
            <person name="Banfield J.F."/>
        </authorList>
    </citation>
    <scope>NUCLEOTIDE SEQUENCE [LARGE SCALE GENOMIC DNA]</scope>
</reference>
<sequence length="293" mass="32765">MALGMAYAGKRVAVGSATGGFALMQEAFSFAGMAELPLVVAVSQRQAPATGSPTHSSQSDLRFVIHAGHGEFPRIVLAPGDPTESFKAGAEALNLAWKFQVPVIVLLDKILSEHMMTSDIERLKEGKIERFEEERIFPGTLGVVVKTTSYEHDEEGYTIDKPEEIKKRVDKRFEKAKNIETEMQNRETIKVYGEENENVIVFFSSTKGPVLEASKYFNKPVKLVQIVWLEPFDTEKIKKELENKKVICIEGNHNAQLASLIREKTGIVCESILKYDATPFDPMELAEEINNRT</sequence>
<keyword evidence="1" id="KW-0560">Oxidoreductase</keyword>
<organism evidence="3 4">
    <name type="scientific">Candidatus Zambryskibacteria bacterium RIFOXYC1_FULL_39_10</name>
    <dbReference type="NCBI Taxonomy" id="1802779"/>
    <lineage>
        <taxon>Bacteria</taxon>
        <taxon>Candidatus Zambryskiibacteriota</taxon>
    </lineage>
</organism>
<name>A0A1G2UY61_9BACT</name>
<dbReference type="EMBL" id="MHWW01000024">
    <property type="protein sequence ID" value="OHB14314.1"/>
    <property type="molecule type" value="Genomic_DNA"/>
</dbReference>
<dbReference type="AlphaFoldDB" id="A0A1G2UY61"/>
<dbReference type="InterPro" id="IPR029061">
    <property type="entry name" value="THDP-binding"/>
</dbReference>
<evidence type="ECO:0000313" key="4">
    <source>
        <dbReference type="Proteomes" id="UP000177697"/>
    </source>
</evidence>
<dbReference type="GO" id="GO:0006979">
    <property type="term" value="P:response to oxidative stress"/>
    <property type="evidence" value="ECO:0007669"/>
    <property type="project" value="TreeGrafter"/>
</dbReference>
<dbReference type="SUPFAM" id="SSF52922">
    <property type="entry name" value="TK C-terminal domain-like"/>
    <property type="match status" value="1"/>
</dbReference>
<evidence type="ECO:0000256" key="1">
    <source>
        <dbReference type="ARBA" id="ARBA00023002"/>
    </source>
</evidence>
<dbReference type="Gene3D" id="3.40.50.970">
    <property type="match status" value="1"/>
</dbReference>
<comment type="caution">
    <text evidence="3">The sequence shown here is derived from an EMBL/GenBank/DDBJ whole genome shotgun (WGS) entry which is preliminary data.</text>
</comment>
<evidence type="ECO:0000259" key="2">
    <source>
        <dbReference type="Pfam" id="PF01855"/>
    </source>
</evidence>
<dbReference type="Pfam" id="PF01855">
    <property type="entry name" value="POR_N"/>
    <property type="match status" value="1"/>
</dbReference>